<accession>A0A8J3VEZ5</accession>
<reference evidence="2" key="1">
    <citation type="submission" date="2021-01" db="EMBL/GenBank/DDBJ databases">
        <title>Whole genome shotgun sequence of Rhizocola hellebori NBRC 109834.</title>
        <authorList>
            <person name="Komaki H."/>
            <person name="Tamura T."/>
        </authorList>
    </citation>
    <scope>NUCLEOTIDE SEQUENCE</scope>
    <source>
        <strain evidence="2">NBRC 109834</strain>
    </source>
</reference>
<organism evidence="2 3">
    <name type="scientific">Rhizocola hellebori</name>
    <dbReference type="NCBI Taxonomy" id="1392758"/>
    <lineage>
        <taxon>Bacteria</taxon>
        <taxon>Bacillati</taxon>
        <taxon>Actinomycetota</taxon>
        <taxon>Actinomycetes</taxon>
        <taxon>Micromonosporales</taxon>
        <taxon>Micromonosporaceae</taxon>
        <taxon>Rhizocola</taxon>
    </lineage>
</organism>
<sequence length="71" mass="7746">MKNTADPVMNVPWPSAKSSDCKDKRPANGDGGRARPRRAEITWGFSKAGTTIVAPIIRPRAGKRDSRQIQA</sequence>
<comment type="caution">
    <text evidence="2">The sequence shown here is derived from an EMBL/GenBank/DDBJ whole genome shotgun (WGS) entry which is preliminary data.</text>
</comment>
<evidence type="ECO:0000256" key="1">
    <source>
        <dbReference type="SAM" id="MobiDB-lite"/>
    </source>
</evidence>
<evidence type="ECO:0000313" key="2">
    <source>
        <dbReference type="EMBL" id="GIH04060.1"/>
    </source>
</evidence>
<keyword evidence="3" id="KW-1185">Reference proteome</keyword>
<dbReference type="Proteomes" id="UP000612899">
    <property type="component" value="Unassembled WGS sequence"/>
</dbReference>
<dbReference type="AlphaFoldDB" id="A0A8J3VEZ5"/>
<evidence type="ECO:0000313" key="3">
    <source>
        <dbReference type="Proteomes" id="UP000612899"/>
    </source>
</evidence>
<protein>
    <submittedName>
        <fullName evidence="2">Uncharacterized protein</fullName>
    </submittedName>
</protein>
<name>A0A8J3VEZ5_9ACTN</name>
<dbReference type="EMBL" id="BONY01000010">
    <property type="protein sequence ID" value="GIH04060.1"/>
    <property type="molecule type" value="Genomic_DNA"/>
</dbReference>
<feature type="region of interest" description="Disordered" evidence="1">
    <location>
        <begin position="1"/>
        <end position="36"/>
    </location>
</feature>
<gene>
    <name evidence="2" type="ORF">Rhe02_21270</name>
</gene>
<proteinExistence type="predicted"/>